<dbReference type="EMBL" id="KU513859">
    <property type="protein sequence ID" value="AMQ45754.1"/>
    <property type="molecule type" value="Genomic_DNA"/>
</dbReference>
<dbReference type="Proteomes" id="UP000840039">
    <property type="component" value="Unassembled WGS sequence"/>
</dbReference>
<reference evidence="2" key="1">
    <citation type="submission" date="2016-01" db="EMBL/GenBank/DDBJ databases">
        <title>Whole Genome Sequence of Listeria monocytogenes Serovar 1/2a Strain IZSAM_Lm_15_17439_A144 responsible of a human outbreak in 2008.</title>
        <authorList>
            <person name="Orsini M."/>
            <person name="Ordinelli A."/>
            <person name="Cornacchia A."/>
            <person name="Acciari V."/>
            <person name="Centorame P."/>
            <person name="Torresi M."/>
            <person name="Pompei A."/>
            <person name="Camma C."/>
            <person name="Gattuso A."/>
            <person name="Gianfranceschi M."/>
            <person name="Pomilio F."/>
        </authorList>
    </citation>
    <scope>NUCLEOTIDE SEQUENCE</scope>
    <source>
        <strain evidence="2">IZSAM_Lm_15_17439_A144</strain>
        <plasmid evidence="2">pLmA144</plasmid>
    </source>
</reference>
<dbReference type="RefSeq" id="WP_011011015.1">
    <property type="nucleotide sequence ID" value="NZ_BAAFVF010000054.1"/>
</dbReference>
<geneLocation type="plasmid" evidence="2">
    <name>pLmA144</name>
</geneLocation>
<sequence length="146" mass="17519">MARKEFDMKSESKEIMMKAKKRYGLRSDSETINFIIHMFSEKEREQAIFEVMRDQYADSKKLFDRIRLGVNNAEKGTQVVKEMLNNYFLFNHEPEEAFFPIEKDKHFITGKAEEEVQRRFKIMRDQKKEASRKKQNVPVVPEPIHE</sequence>
<name>A0A142EC66_LISMN</name>
<evidence type="ECO:0000313" key="4">
    <source>
        <dbReference type="EMBL" id="EAH0253553.1"/>
    </source>
</evidence>
<keyword evidence="2" id="KW-0614">Plasmid</keyword>
<evidence type="ECO:0000313" key="7">
    <source>
        <dbReference type="Proteomes" id="UP000337746"/>
    </source>
</evidence>
<dbReference type="Proteomes" id="UP000840567">
    <property type="component" value="Unassembled WGS sequence"/>
</dbReference>
<reference evidence="5 9" key="2">
    <citation type="journal article" date="2018" name="Genome Biol.">
        <title>SKESA: strategic k-mer extension for scrupulous assemblies.</title>
        <authorList>
            <person name="Souvorov A."/>
            <person name="Agarwala R."/>
            <person name="Lipman D.J."/>
        </authorList>
    </citation>
    <scope>NUCLEOTIDE SEQUENCE [LARGE SCALE GENOMIC DNA]</scope>
    <source>
        <strain evidence="5">09CEB371LM</strain>
        <strain evidence="6">Sam_F526FDD3-C0F7-43DB-B204-E231FEF9C926</strain>
    </source>
</reference>
<evidence type="ECO:0000313" key="6">
    <source>
        <dbReference type="EMBL" id="HAA8491583.1"/>
    </source>
</evidence>
<dbReference type="AlphaFoldDB" id="A0A142EC66"/>
<feature type="region of interest" description="Disordered" evidence="1">
    <location>
        <begin position="124"/>
        <end position="146"/>
    </location>
</feature>
<dbReference type="PATRIC" id="fig|1639.1340.peg.2983"/>
<evidence type="ECO:0000313" key="5">
    <source>
        <dbReference type="EMBL" id="HAA8054397.1"/>
    </source>
</evidence>
<dbReference type="EMBL" id="AABEVT010000010">
    <property type="protein sequence ID" value="EAH0253553.1"/>
    <property type="molecule type" value="Genomic_DNA"/>
</dbReference>
<organism evidence="2">
    <name type="scientific">Listeria monocytogenes</name>
    <dbReference type="NCBI Taxonomy" id="1639"/>
    <lineage>
        <taxon>Bacteria</taxon>
        <taxon>Bacillati</taxon>
        <taxon>Bacillota</taxon>
        <taxon>Bacilli</taxon>
        <taxon>Bacillales</taxon>
        <taxon>Listeriaceae</taxon>
        <taxon>Listeria</taxon>
    </lineage>
</organism>
<dbReference type="EMBL" id="DAAEQL010000010">
    <property type="protein sequence ID" value="HAA8491583.1"/>
    <property type="molecule type" value="Genomic_DNA"/>
</dbReference>
<accession>A0A142EC66</accession>
<dbReference type="GeneID" id="93233388"/>
<reference evidence="3 7" key="3">
    <citation type="submission" date="2018-06" db="EMBL/GenBank/DDBJ databases">
        <authorList>
            <consortium name="GenomeTrakr: Next Generation Sequencing Network for Food Pathogen Tracability"/>
        </authorList>
    </citation>
    <scope>NUCLEOTIDE SEQUENCE [LARGE SCALE GENOMIC DNA]</scope>
    <source>
        <strain evidence="3 7">FLAG-54356</strain>
    </source>
</reference>
<proteinExistence type="predicted"/>
<dbReference type="EMBL" id="AABAWE010000009">
    <property type="protein sequence ID" value="EAG2088471.1"/>
    <property type="molecule type" value="Genomic_DNA"/>
</dbReference>
<dbReference type="Proteomes" id="UP000566597">
    <property type="component" value="Unassembled WGS sequence"/>
</dbReference>
<evidence type="ECO:0000313" key="3">
    <source>
        <dbReference type="EMBL" id="EAG2088471.1"/>
    </source>
</evidence>
<evidence type="ECO:0000256" key="1">
    <source>
        <dbReference type="SAM" id="MobiDB-lite"/>
    </source>
</evidence>
<reference evidence="4 8" key="4">
    <citation type="submission" date="2019-04" db="EMBL/GenBank/DDBJ databases">
        <authorList>
            <person name="Ashton P.M."/>
            <person name="Dallman T."/>
            <person name="Nair S."/>
            <person name="De Pinna E."/>
            <person name="Peters T."/>
            <person name="Grant K."/>
        </authorList>
    </citation>
    <scope>NUCLEOTIDE SEQUENCE [LARGE SCALE GENOMIC DNA]</scope>
    <source>
        <strain evidence="4 8">406731</strain>
    </source>
</reference>
<dbReference type="EMBL" id="DAAEEB010000014">
    <property type="protein sequence ID" value="HAA8054397.1"/>
    <property type="molecule type" value="Genomic_DNA"/>
</dbReference>
<protein>
    <submittedName>
        <fullName evidence="2">Uncharacterized protein</fullName>
    </submittedName>
</protein>
<gene>
    <name evidence="3" type="ORF">BCZ21_14475</name>
    <name evidence="4" type="ORF">D4U23_14265</name>
    <name evidence="5" type="ORF">GHH22_14730</name>
    <name evidence="6" type="ORF">GHO09_13815</name>
    <name evidence="2" type="ORF">pA144_0009</name>
</gene>
<evidence type="ECO:0000313" key="8">
    <source>
        <dbReference type="Proteomes" id="UP000566597"/>
    </source>
</evidence>
<reference evidence="5" key="5">
    <citation type="submission" date="2019-10" db="EMBL/GenBank/DDBJ databases">
        <authorList>
            <consortium name="NCBI Pathogen Detection Project"/>
        </authorList>
    </citation>
    <scope>NUCLEOTIDE SEQUENCE</scope>
    <source>
        <strain evidence="5">09CEB371LM</strain>
        <strain evidence="6">Sam_F526FDD3-C0F7-43DB-B204-E231FEF9C926</strain>
    </source>
</reference>
<dbReference type="Proteomes" id="UP000337746">
    <property type="component" value="Unassembled WGS sequence"/>
</dbReference>
<evidence type="ECO:0000313" key="2">
    <source>
        <dbReference type="EMBL" id="AMQ45754.1"/>
    </source>
</evidence>
<evidence type="ECO:0000313" key="9">
    <source>
        <dbReference type="Proteomes" id="UP000840567"/>
    </source>
</evidence>